<dbReference type="Proteomes" id="UP000499080">
    <property type="component" value="Unassembled WGS sequence"/>
</dbReference>
<dbReference type="EMBL" id="BGPR01075940">
    <property type="protein sequence ID" value="GBL58212.1"/>
    <property type="molecule type" value="Genomic_DNA"/>
</dbReference>
<evidence type="ECO:0000313" key="2">
    <source>
        <dbReference type="EMBL" id="GBN11775.1"/>
    </source>
</evidence>
<keyword evidence="3" id="KW-1185">Reference proteome</keyword>
<proteinExistence type="predicted"/>
<comment type="caution">
    <text evidence="1">The sequence shown here is derived from an EMBL/GenBank/DDBJ whole genome shotgun (WGS) entry which is preliminary data.</text>
</comment>
<gene>
    <name evidence="2" type="ORF">AVEN_125615_1</name>
    <name evidence="1" type="ORF">AVEN_97256_1</name>
</gene>
<evidence type="ECO:0000313" key="1">
    <source>
        <dbReference type="EMBL" id="GBL58212.1"/>
    </source>
</evidence>
<organism evidence="1 3">
    <name type="scientific">Araneus ventricosus</name>
    <name type="common">Orbweaver spider</name>
    <name type="synonym">Epeira ventricosa</name>
    <dbReference type="NCBI Taxonomy" id="182803"/>
    <lineage>
        <taxon>Eukaryota</taxon>
        <taxon>Metazoa</taxon>
        <taxon>Ecdysozoa</taxon>
        <taxon>Arthropoda</taxon>
        <taxon>Chelicerata</taxon>
        <taxon>Arachnida</taxon>
        <taxon>Araneae</taxon>
        <taxon>Araneomorphae</taxon>
        <taxon>Entelegynae</taxon>
        <taxon>Araneoidea</taxon>
        <taxon>Araneidae</taxon>
        <taxon>Araneus</taxon>
    </lineage>
</organism>
<dbReference type="EMBL" id="BGPR01118062">
    <property type="protein sequence ID" value="GBN11775.1"/>
    <property type="molecule type" value="Genomic_DNA"/>
</dbReference>
<dbReference type="AlphaFoldDB" id="A0A4Y1ZM90"/>
<evidence type="ECO:0000313" key="3">
    <source>
        <dbReference type="Proteomes" id="UP000499080"/>
    </source>
</evidence>
<sequence length="142" mass="16547">MERFMQRWFQLLEMYSTKSNFVSFDPPIPLLDRLVPHAVGVLIVPFHNQSLPYHLRNVSIIPLYPFRINYTINAECSREGFELACLYLKATGIQLIGFLNLPPTLYRLISELQEAFPKTKIYGPSSFSSFRAVCQRETLKRM</sequence>
<reference evidence="1 3" key="1">
    <citation type="journal article" date="2019" name="Sci. Rep.">
        <title>Orb-weaving spider Araneus ventricosus genome elucidates the spidroin gene catalogue.</title>
        <authorList>
            <person name="Kono N."/>
            <person name="Nakamura H."/>
            <person name="Ohtoshi R."/>
            <person name="Moran D.A.P."/>
            <person name="Shinohara A."/>
            <person name="Yoshida Y."/>
            <person name="Fujiwara M."/>
            <person name="Mori M."/>
            <person name="Tomita M."/>
            <person name="Arakawa K."/>
        </authorList>
    </citation>
    <scope>NUCLEOTIDE SEQUENCE [LARGE SCALE GENOMIC DNA]</scope>
</reference>
<protein>
    <submittedName>
        <fullName evidence="1">Uncharacterized protein</fullName>
    </submittedName>
</protein>
<name>A0A4Y1ZM90_ARAVE</name>
<accession>A0A4Y1ZM90</accession>
<dbReference type="OrthoDB" id="6434346at2759"/>